<dbReference type="InterPro" id="IPR036388">
    <property type="entry name" value="WH-like_DNA-bd_sf"/>
</dbReference>
<dbReference type="Gene3D" id="1.10.10.10">
    <property type="entry name" value="Winged helix-like DNA-binding domain superfamily/Winged helix DNA-binding domain"/>
    <property type="match status" value="1"/>
</dbReference>
<name>A0A075WMM3_ARCFL</name>
<dbReference type="SMR" id="A0A075WMM3"/>
<dbReference type="RefSeq" id="WP_010879303.1">
    <property type="nucleotide sequence ID" value="NZ_CP006577.1"/>
</dbReference>
<dbReference type="Proteomes" id="UP000028501">
    <property type="component" value="Chromosome"/>
</dbReference>
<evidence type="ECO:0000313" key="3">
    <source>
        <dbReference type="Proteomes" id="UP000028501"/>
    </source>
</evidence>
<dbReference type="SUPFAM" id="SSF46785">
    <property type="entry name" value="Winged helix' DNA-binding domain"/>
    <property type="match status" value="1"/>
</dbReference>
<accession>A0A075WMM3</accession>
<dbReference type="Pfam" id="PF14947">
    <property type="entry name" value="HTH_45"/>
    <property type="match status" value="1"/>
</dbReference>
<evidence type="ECO:0000259" key="1">
    <source>
        <dbReference type="Pfam" id="PF14947"/>
    </source>
</evidence>
<proteinExistence type="predicted"/>
<evidence type="ECO:0000313" key="2">
    <source>
        <dbReference type="EMBL" id="AIG98808.1"/>
    </source>
</evidence>
<dbReference type="InterPro" id="IPR038723">
    <property type="entry name" value="ArnR1-like_HTH"/>
</dbReference>
<feature type="domain" description="ArnR1-like winged helix-turn-helix" evidence="1">
    <location>
        <begin position="14"/>
        <end position="74"/>
    </location>
</feature>
<gene>
    <name evidence="2" type="ORF">AFULGI_00020600</name>
</gene>
<dbReference type="InterPro" id="IPR036390">
    <property type="entry name" value="WH_DNA-bd_sf"/>
</dbReference>
<protein>
    <recommendedName>
        <fullName evidence="1">ArnR1-like winged helix-turn-helix domain-containing protein</fullName>
    </recommendedName>
</protein>
<organism evidence="2 3">
    <name type="scientific">Archaeoglobus fulgidus DSM 8774</name>
    <dbReference type="NCBI Taxonomy" id="1344584"/>
    <lineage>
        <taxon>Archaea</taxon>
        <taxon>Methanobacteriati</taxon>
        <taxon>Methanobacteriota</taxon>
        <taxon>Archaeoglobi</taxon>
        <taxon>Archaeoglobales</taxon>
        <taxon>Archaeoglobaceae</taxon>
        <taxon>Archaeoglobus</taxon>
    </lineage>
</organism>
<sequence>MKAGSIASSPGKLKIMNLLAKKELDAGRIAKSTRIPLNIVKWLLDELEKDGLVEQEAGSYKATEEGIKALKALKM</sequence>
<dbReference type="KEGG" id="afg:AFULGI_00020600"/>
<reference evidence="2 3" key="1">
    <citation type="submission" date="2013-07" db="EMBL/GenBank/DDBJ databases">
        <title>Genome of Archaeoglobus fulgidus.</title>
        <authorList>
            <person name="Fiebig A."/>
            <person name="Birkeland N.-K."/>
        </authorList>
    </citation>
    <scope>NUCLEOTIDE SEQUENCE [LARGE SCALE GENOMIC DNA]</scope>
    <source>
        <strain evidence="2 3">DSM 8774</strain>
    </source>
</reference>
<dbReference type="AlphaFoldDB" id="A0A075WMM3"/>
<dbReference type="GeneID" id="24795551"/>
<dbReference type="HOGENOM" id="CLU_2662106_0_0_2"/>
<dbReference type="EMBL" id="CP006577">
    <property type="protein sequence ID" value="AIG98808.1"/>
    <property type="molecule type" value="Genomic_DNA"/>
</dbReference>